<sequence>MSALLSDTPSSYLMPHHQPVPQTQMSNNPINVPGPVTHPKKPEPAPKLVIPQMSASGQPDFDPSRSRRDRERETRKRAEQDAWLRSQQYATYSGGVRSSATSGSTREGRPLSAPGEEYMSSSMPGQRRSHHRSNSQHGTVGQTQTLGRVRGARVAPGAESPDNDSDSRLETNGNHHKSSPVQQAFERWETLSSHWEGLTGYWIRYLEQNTSALSKIPLEDQERLNSHMSRQISDLSAAGANLFHAVVELQRLRSSSEKKFKRWFYETRAEQARAKDIQLQLEAKIRLQAEEQLRTMEKVKEAEFEKSKTEGLLAEVKRELQISREEARRAWEELGRREQEERERVNNLRNGQQTIVGGVQVIPMQPVYLSHMGRAVRQDESVTGHTPYPTSDHAYDARTQLSMSPVTTDPYADATPEMHDPRSIQYDGPAGLGITTDIDMSRGTGTPRGIPEVMSDGGSEYDVMTPGVGAVEAGGITPKRQRYSESIVSEEDYGTEIEPQHEKYRQNRNYLVSEPELSLPSPGNESYSNLPVAMSGYPSRQPQYGTSGLSMSMPDSASHRIPVPMPGNSGQQKPASYAGARYEIPMPDTRHQPSDYRTPPEMYPEEHDESFDSTGTVTQDESPVEHTEVSRTEPTYKSEAETDPATGKSQDQKWESVAPRHRHPTRLSAVYEDDERSRASGAQSRSVSMASHPE</sequence>
<feature type="compositionally biased region" description="Polar residues" evidence="2">
    <location>
        <begin position="680"/>
        <end position="694"/>
    </location>
</feature>
<feature type="coiled-coil region" evidence="1">
    <location>
        <begin position="299"/>
        <end position="326"/>
    </location>
</feature>
<keyword evidence="1" id="KW-0175">Coiled coil</keyword>
<feature type="compositionally biased region" description="Polar residues" evidence="2">
    <location>
        <begin position="85"/>
        <end position="105"/>
    </location>
</feature>
<reference evidence="3 4" key="1">
    <citation type="journal article" date="2016" name="Genome Biol. Evol.">
        <title>Divergent and convergent evolution of fungal pathogenicity.</title>
        <authorList>
            <person name="Shang Y."/>
            <person name="Xiao G."/>
            <person name="Zheng P."/>
            <person name="Cen K."/>
            <person name="Zhan S."/>
            <person name="Wang C."/>
        </authorList>
    </citation>
    <scope>NUCLEOTIDE SEQUENCE [LARGE SCALE GENOMIC DNA]</scope>
    <source>
        <strain evidence="3 4">ARSEF 7405</strain>
    </source>
</reference>
<evidence type="ECO:0000256" key="2">
    <source>
        <dbReference type="SAM" id="MobiDB-lite"/>
    </source>
</evidence>
<dbReference type="VEuPathDB" id="FungiDB:AAP_02955"/>
<accession>A0A166NTN7</accession>
<feature type="region of interest" description="Disordered" evidence="2">
    <location>
        <begin position="1"/>
        <end position="182"/>
    </location>
</feature>
<feature type="compositionally biased region" description="Polar residues" evidence="2">
    <location>
        <begin position="538"/>
        <end position="555"/>
    </location>
</feature>
<dbReference type="OrthoDB" id="4206752at2759"/>
<dbReference type="EMBL" id="AZGZ01000011">
    <property type="protein sequence ID" value="KZZ92300.1"/>
    <property type="molecule type" value="Genomic_DNA"/>
</dbReference>
<keyword evidence="4" id="KW-1185">Reference proteome</keyword>
<name>A0A166NTN7_9EURO</name>
<feature type="compositionally biased region" description="Basic and acidic residues" evidence="2">
    <location>
        <begin position="623"/>
        <end position="640"/>
    </location>
</feature>
<proteinExistence type="predicted"/>
<feature type="compositionally biased region" description="Polar residues" evidence="2">
    <location>
        <begin position="135"/>
        <end position="146"/>
    </location>
</feature>
<protein>
    <submittedName>
        <fullName evidence="3">Uncharacterized protein</fullName>
    </submittedName>
</protein>
<feature type="region of interest" description="Disordered" evidence="2">
    <location>
        <begin position="538"/>
        <end position="694"/>
    </location>
</feature>
<comment type="caution">
    <text evidence="3">The sequence shown here is derived from an EMBL/GenBank/DDBJ whole genome shotgun (WGS) entry which is preliminary data.</text>
</comment>
<evidence type="ECO:0000313" key="4">
    <source>
        <dbReference type="Proteomes" id="UP000242877"/>
    </source>
</evidence>
<gene>
    <name evidence="3" type="ORF">AAP_02955</name>
</gene>
<evidence type="ECO:0000256" key="1">
    <source>
        <dbReference type="SAM" id="Coils"/>
    </source>
</evidence>
<dbReference type="AlphaFoldDB" id="A0A166NTN7"/>
<feature type="compositionally biased region" description="Basic and acidic residues" evidence="2">
    <location>
        <begin position="62"/>
        <end position="82"/>
    </location>
</feature>
<feature type="compositionally biased region" description="Polar residues" evidence="2">
    <location>
        <begin position="612"/>
        <end position="621"/>
    </location>
</feature>
<feature type="compositionally biased region" description="Polar residues" evidence="2">
    <location>
        <begin position="20"/>
        <end position="30"/>
    </location>
</feature>
<feature type="region of interest" description="Disordered" evidence="2">
    <location>
        <begin position="488"/>
        <end position="507"/>
    </location>
</feature>
<evidence type="ECO:0000313" key="3">
    <source>
        <dbReference type="EMBL" id="KZZ92300.1"/>
    </source>
</evidence>
<dbReference type="Proteomes" id="UP000242877">
    <property type="component" value="Unassembled WGS sequence"/>
</dbReference>
<organism evidence="3 4">
    <name type="scientific">Ascosphaera apis ARSEF 7405</name>
    <dbReference type="NCBI Taxonomy" id="392613"/>
    <lineage>
        <taxon>Eukaryota</taxon>
        <taxon>Fungi</taxon>
        <taxon>Dikarya</taxon>
        <taxon>Ascomycota</taxon>
        <taxon>Pezizomycotina</taxon>
        <taxon>Eurotiomycetes</taxon>
        <taxon>Eurotiomycetidae</taxon>
        <taxon>Onygenales</taxon>
        <taxon>Ascosphaeraceae</taxon>
        <taxon>Ascosphaera</taxon>
    </lineage>
</organism>
<feature type="compositionally biased region" description="Polar residues" evidence="2">
    <location>
        <begin position="1"/>
        <end position="11"/>
    </location>
</feature>